<evidence type="ECO:0000256" key="1">
    <source>
        <dbReference type="PROSITE-ProRule" id="PRU00221"/>
    </source>
</evidence>
<sequence>VVTMEAVFGEHKTDIKGIALPQQSHLLYSVSKNGKLQIFSRTTFHCIETVNLWEEVGSLISKGTWVFIGLRNNIKPFVETMVDYINTELLGLVTAMMFVEGMLFAGTSYGLISCWRFEDRMYMVQPFPYIGTLKGSHDDKVTSLVAGGGKLFSGSADFSIKVWSLSTRRCVQTLRQHSDTVSSLFFWDQLLLSSSLDGTLKTWHCSGNGLWDLVSSRTQGQSVHALCGMYDLDGRPIILCSYQNGTVGIYNLQPFTQRGTFSSPSTIETFTVGSEGLLLSGGVSGKMHAWRLTGN</sequence>
<dbReference type="SMART" id="SM00320">
    <property type="entry name" value="WD40"/>
    <property type="match status" value="4"/>
</dbReference>
<proteinExistence type="predicted"/>
<dbReference type="EMBL" id="KB870807">
    <property type="protein sequence ID" value="EOA32303.1"/>
    <property type="molecule type" value="Genomic_DNA"/>
</dbReference>
<feature type="repeat" description="WD" evidence="1">
    <location>
        <begin position="174"/>
        <end position="203"/>
    </location>
</feature>
<gene>
    <name evidence="2" type="ORF">CARUB_v10015565mg</name>
</gene>
<feature type="repeat" description="WD" evidence="1">
    <location>
        <begin position="134"/>
        <end position="173"/>
    </location>
</feature>
<dbReference type="Gene3D" id="2.130.10.10">
    <property type="entry name" value="YVTN repeat-like/Quinoprotein amine dehydrogenase"/>
    <property type="match status" value="1"/>
</dbReference>
<reference evidence="3" key="1">
    <citation type="journal article" date="2013" name="Nat. Genet.">
        <title>The Capsella rubella genome and the genomic consequences of rapid mating system evolution.</title>
        <authorList>
            <person name="Slotte T."/>
            <person name="Hazzouri K.M."/>
            <person name="Agren J.A."/>
            <person name="Koenig D."/>
            <person name="Maumus F."/>
            <person name="Guo Y.L."/>
            <person name="Steige K."/>
            <person name="Platts A.E."/>
            <person name="Escobar J.S."/>
            <person name="Newman L.K."/>
            <person name="Wang W."/>
            <person name="Mandakova T."/>
            <person name="Vello E."/>
            <person name="Smith L.M."/>
            <person name="Henz S.R."/>
            <person name="Steffen J."/>
            <person name="Takuno S."/>
            <person name="Brandvain Y."/>
            <person name="Coop G."/>
            <person name="Andolfatto P."/>
            <person name="Hu T.T."/>
            <person name="Blanchette M."/>
            <person name="Clark R.M."/>
            <person name="Quesneville H."/>
            <person name="Nordborg M."/>
            <person name="Gaut B.S."/>
            <person name="Lysak M.A."/>
            <person name="Jenkins J."/>
            <person name="Grimwood J."/>
            <person name="Chapman J."/>
            <person name="Prochnik S."/>
            <person name="Shu S."/>
            <person name="Rokhsar D."/>
            <person name="Schmutz J."/>
            <person name="Weigel D."/>
            <person name="Wright S.I."/>
        </authorList>
    </citation>
    <scope>NUCLEOTIDE SEQUENCE [LARGE SCALE GENOMIC DNA]</scope>
    <source>
        <strain evidence="3">cv. Monte Gargano</strain>
    </source>
</reference>
<dbReference type="PROSITE" id="PS50082">
    <property type="entry name" value="WD_REPEATS_2"/>
    <property type="match status" value="2"/>
</dbReference>
<accession>R0I773</accession>
<dbReference type="InterPro" id="IPR044715">
    <property type="entry name" value="WDR86-like"/>
</dbReference>
<dbReference type="InterPro" id="IPR001680">
    <property type="entry name" value="WD40_rpt"/>
</dbReference>
<dbReference type="eggNOG" id="KOG0274">
    <property type="taxonomic scope" value="Eukaryota"/>
</dbReference>
<dbReference type="PANTHER" id="PTHR44489:SF14">
    <property type="entry name" value="ZINC FINGER CCCH DOMAIN-CONTAINING PROTEIN 59-RELATED"/>
    <property type="match status" value="1"/>
</dbReference>
<dbReference type="SUPFAM" id="SSF50978">
    <property type="entry name" value="WD40 repeat-like"/>
    <property type="match status" value="1"/>
</dbReference>
<evidence type="ECO:0000313" key="3">
    <source>
        <dbReference type="Proteomes" id="UP000029121"/>
    </source>
</evidence>
<dbReference type="Pfam" id="PF00400">
    <property type="entry name" value="WD40"/>
    <property type="match status" value="2"/>
</dbReference>
<organism evidence="2 3">
    <name type="scientific">Capsella rubella</name>
    <dbReference type="NCBI Taxonomy" id="81985"/>
    <lineage>
        <taxon>Eukaryota</taxon>
        <taxon>Viridiplantae</taxon>
        <taxon>Streptophyta</taxon>
        <taxon>Embryophyta</taxon>
        <taxon>Tracheophyta</taxon>
        <taxon>Spermatophyta</taxon>
        <taxon>Magnoliopsida</taxon>
        <taxon>eudicotyledons</taxon>
        <taxon>Gunneridae</taxon>
        <taxon>Pentapetalae</taxon>
        <taxon>rosids</taxon>
        <taxon>malvids</taxon>
        <taxon>Brassicales</taxon>
        <taxon>Brassicaceae</taxon>
        <taxon>Camelineae</taxon>
        <taxon>Capsella</taxon>
    </lineage>
</organism>
<feature type="non-terminal residue" evidence="2">
    <location>
        <position position="1"/>
    </location>
</feature>
<keyword evidence="1" id="KW-0853">WD repeat</keyword>
<dbReference type="InterPro" id="IPR015943">
    <property type="entry name" value="WD40/YVTN_repeat-like_dom_sf"/>
</dbReference>
<dbReference type="AlphaFoldDB" id="R0I773"/>
<evidence type="ECO:0000313" key="2">
    <source>
        <dbReference type="EMBL" id="EOA32303.1"/>
    </source>
</evidence>
<protein>
    <submittedName>
        <fullName evidence="2">Uncharacterized protein</fullName>
    </submittedName>
</protein>
<dbReference type="STRING" id="81985.R0I773"/>
<name>R0I773_9BRAS</name>
<dbReference type="Proteomes" id="UP000029121">
    <property type="component" value="Unassembled WGS sequence"/>
</dbReference>
<dbReference type="PANTHER" id="PTHR44489">
    <property type="match status" value="1"/>
</dbReference>
<keyword evidence="3" id="KW-1185">Reference proteome</keyword>
<dbReference type="InterPro" id="IPR036322">
    <property type="entry name" value="WD40_repeat_dom_sf"/>
</dbReference>